<keyword evidence="3" id="KW-1185">Reference proteome</keyword>
<sequence>MKPTLGMEEAKTSNSYPVTITQPEDVQKGKSKFIRNVAIAFIGFVLVAVVIVVSVYFGIRSTKDTYQEAWHTFRDQEGRYMEEKVNKTKDMTEIHVPNSVHIIYDYTNGISVERFTDVQTKIRGPCYVKFLNSSKTNISPDTDQTTDDSGPYENKVDSQHWRFTDRKVPSYLTSAPRVQEMCKGTDIFWMEKMPESSIQKRQTDGYECSLIIWRTFIYLWENYLYKEWICRYPSGIYAFNYWELWKV</sequence>
<keyword evidence="1" id="KW-1133">Transmembrane helix</keyword>
<comment type="caution">
    <text evidence="2">The sequence shown here is derived from an EMBL/GenBank/DDBJ whole genome shotgun (WGS) entry which is preliminary data.</text>
</comment>
<keyword evidence="1" id="KW-0812">Transmembrane</keyword>
<evidence type="ECO:0000256" key="1">
    <source>
        <dbReference type="SAM" id="Phobius"/>
    </source>
</evidence>
<evidence type="ECO:0000313" key="2">
    <source>
        <dbReference type="EMBL" id="KAH3837131.1"/>
    </source>
</evidence>
<name>A0A9D4KDA6_DREPO</name>
<dbReference type="EMBL" id="JAIWYP010000004">
    <property type="protein sequence ID" value="KAH3837131.1"/>
    <property type="molecule type" value="Genomic_DNA"/>
</dbReference>
<dbReference type="OrthoDB" id="10619045at2759"/>
<keyword evidence="1" id="KW-0472">Membrane</keyword>
<reference evidence="2" key="1">
    <citation type="journal article" date="2019" name="bioRxiv">
        <title>The Genome of the Zebra Mussel, Dreissena polymorpha: A Resource for Invasive Species Research.</title>
        <authorList>
            <person name="McCartney M.A."/>
            <person name="Auch B."/>
            <person name="Kono T."/>
            <person name="Mallez S."/>
            <person name="Zhang Y."/>
            <person name="Obille A."/>
            <person name="Becker A."/>
            <person name="Abrahante J.E."/>
            <person name="Garbe J."/>
            <person name="Badalamenti J.P."/>
            <person name="Herman A."/>
            <person name="Mangelson H."/>
            <person name="Liachko I."/>
            <person name="Sullivan S."/>
            <person name="Sone E.D."/>
            <person name="Koren S."/>
            <person name="Silverstein K.A.T."/>
            <person name="Beckman K.B."/>
            <person name="Gohl D.M."/>
        </authorList>
    </citation>
    <scope>NUCLEOTIDE SEQUENCE</scope>
    <source>
        <strain evidence="2">Duluth1</strain>
        <tissue evidence="2">Whole animal</tissue>
    </source>
</reference>
<gene>
    <name evidence="2" type="ORF">DPMN_110509</name>
</gene>
<feature type="transmembrane region" description="Helical" evidence="1">
    <location>
        <begin position="37"/>
        <end position="59"/>
    </location>
</feature>
<dbReference type="AlphaFoldDB" id="A0A9D4KDA6"/>
<organism evidence="2 3">
    <name type="scientific">Dreissena polymorpha</name>
    <name type="common">Zebra mussel</name>
    <name type="synonym">Mytilus polymorpha</name>
    <dbReference type="NCBI Taxonomy" id="45954"/>
    <lineage>
        <taxon>Eukaryota</taxon>
        <taxon>Metazoa</taxon>
        <taxon>Spiralia</taxon>
        <taxon>Lophotrochozoa</taxon>
        <taxon>Mollusca</taxon>
        <taxon>Bivalvia</taxon>
        <taxon>Autobranchia</taxon>
        <taxon>Heteroconchia</taxon>
        <taxon>Euheterodonta</taxon>
        <taxon>Imparidentia</taxon>
        <taxon>Neoheterodontei</taxon>
        <taxon>Myida</taxon>
        <taxon>Dreissenoidea</taxon>
        <taxon>Dreissenidae</taxon>
        <taxon>Dreissena</taxon>
    </lineage>
</organism>
<dbReference type="Proteomes" id="UP000828390">
    <property type="component" value="Unassembled WGS sequence"/>
</dbReference>
<reference evidence="2" key="2">
    <citation type="submission" date="2020-11" db="EMBL/GenBank/DDBJ databases">
        <authorList>
            <person name="McCartney M.A."/>
            <person name="Auch B."/>
            <person name="Kono T."/>
            <person name="Mallez S."/>
            <person name="Becker A."/>
            <person name="Gohl D.M."/>
            <person name="Silverstein K.A.T."/>
            <person name="Koren S."/>
            <person name="Bechman K.B."/>
            <person name="Herman A."/>
            <person name="Abrahante J.E."/>
            <person name="Garbe J."/>
        </authorList>
    </citation>
    <scope>NUCLEOTIDE SEQUENCE</scope>
    <source>
        <strain evidence="2">Duluth1</strain>
        <tissue evidence="2">Whole animal</tissue>
    </source>
</reference>
<evidence type="ECO:0000313" key="3">
    <source>
        <dbReference type="Proteomes" id="UP000828390"/>
    </source>
</evidence>
<proteinExistence type="predicted"/>
<accession>A0A9D4KDA6</accession>
<protein>
    <submittedName>
        <fullName evidence="2">Uncharacterized protein</fullName>
    </submittedName>
</protein>